<dbReference type="Pfam" id="PF13181">
    <property type="entry name" value="TPR_8"/>
    <property type="match status" value="1"/>
</dbReference>
<dbReference type="GO" id="GO:0007010">
    <property type="term" value="P:cytoskeleton organization"/>
    <property type="evidence" value="ECO:0007669"/>
    <property type="project" value="InterPro"/>
</dbReference>
<dbReference type="GO" id="GO:0003779">
    <property type="term" value="F:actin binding"/>
    <property type="evidence" value="ECO:0007669"/>
    <property type="project" value="InterPro"/>
</dbReference>
<feature type="region of interest" description="Disordered" evidence="2">
    <location>
        <begin position="182"/>
        <end position="298"/>
    </location>
</feature>
<dbReference type="Proteomes" id="UP000011087">
    <property type="component" value="Unassembled WGS sequence"/>
</dbReference>
<dbReference type="PANTHER" id="PTHR15175">
    <property type="entry name" value="NEUTROPHIL CYTOSOLIC FACTOR 2, NEUTROPHIL NADPH OXIDASE FACTOR 2"/>
    <property type="match status" value="1"/>
</dbReference>
<protein>
    <recommendedName>
        <fullName evidence="3">HP domain-containing protein</fullName>
    </recommendedName>
</protein>
<evidence type="ECO:0000313" key="4">
    <source>
        <dbReference type="EMBL" id="EKX38068.1"/>
    </source>
</evidence>
<feature type="compositionally biased region" description="Pro residues" evidence="2">
    <location>
        <begin position="245"/>
        <end position="264"/>
    </location>
</feature>
<dbReference type="HOGENOM" id="CLU_825007_0_0_1"/>
<keyword evidence="1" id="KW-0802">TPR repeat</keyword>
<sequence length="337" mass="36382">MAGRTEESHAPAMLHWREGVGAYNAGDVKKAIQEFKAAVPSKGILFNLGVSTAKLGDNQAAIRHFDEVIRLDPNLAVAYLTRGACKHHERLFNEAIADYDRAISLISNGSLSLDYSGDGLQFEMNRVDLLFNRALALKEMGRIQEAQEDVSRAKKMIDQRTKNRQPAIEKLSNQLEKLSLNAGNNAAPAPSSHMPQQSMPGSTSNGVPVSLQIPFSQPPPQAYSTPAAPEKQATHAAPTQVSIPVPAPAPASVPAPAPAPPAPAPSSTESKSSGAKGIFSLEQLTGHPPFPDGVDPTKREMYLSDEQFQQVFGCSKADFQGMPQWKRDLLKKKKGLF</sequence>
<dbReference type="EnsemblProtists" id="EKX38068">
    <property type="protein sequence ID" value="EKX38068"/>
    <property type="gene ID" value="GUITHDRAFT_165316"/>
</dbReference>
<dbReference type="InterPro" id="IPR019734">
    <property type="entry name" value="TPR_rpt"/>
</dbReference>
<gene>
    <name evidence="4" type="ORF">GUITHDRAFT_165316</name>
</gene>
<reference evidence="5" key="3">
    <citation type="submission" date="2015-06" db="UniProtKB">
        <authorList>
            <consortium name="EnsemblProtists"/>
        </authorList>
    </citation>
    <scope>IDENTIFICATION</scope>
</reference>
<dbReference type="SUPFAM" id="SSF48452">
    <property type="entry name" value="TPR-like"/>
    <property type="match status" value="1"/>
</dbReference>
<evidence type="ECO:0000256" key="2">
    <source>
        <dbReference type="SAM" id="MobiDB-lite"/>
    </source>
</evidence>
<dbReference type="PaxDb" id="55529-EKX38068"/>
<reference evidence="4 6" key="1">
    <citation type="journal article" date="2012" name="Nature">
        <title>Algal genomes reveal evolutionary mosaicism and the fate of nucleomorphs.</title>
        <authorList>
            <consortium name="DOE Joint Genome Institute"/>
            <person name="Curtis B.A."/>
            <person name="Tanifuji G."/>
            <person name="Burki F."/>
            <person name="Gruber A."/>
            <person name="Irimia M."/>
            <person name="Maruyama S."/>
            <person name="Arias M.C."/>
            <person name="Ball S.G."/>
            <person name="Gile G.H."/>
            <person name="Hirakawa Y."/>
            <person name="Hopkins J.F."/>
            <person name="Kuo A."/>
            <person name="Rensing S.A."/>
            <person name="Schmutz J."/>
            <person name="Symeonidi A."/>
            <person name="Elias M."/>
            <person name="Eveleigh R.J."/>
            <person name="Herman E.K."/>
            <person name="Klute M.J."/>
            <person name="Nakayama T."/>
            <person name="Obornik M."/>
            <person name="Reyes-Prieto A."/>
            <person name="Armbrust E.V."/>
            <person name="Aves S.J."/>
            <person name="Beiko R.G."/>
            <person name="Coutinho P."/>
            <person name="Dacks J.B."/>
            <person name="Durnford D.G."/>
            <person name="Fast N.M."/>
            <person name="Green B.R."/>
            <person name="Grisdale C.J."/>
            <person name="Hempel F."/>
            <person name="Henrissat B."/>
            <person name="Hoppner M.P."/>
            <person name="Ishida K."/>
            <person name="Kim E."/>
            <person name="Koreny L."/>
            <person name="Kroth P.G."/>
            <person name="Liu Y."/>
            <person name="Malik S.B."/>
            <person name="Maier U.G."/>
            <person name="McRose D."/>
            <person name="Mock T."/>
            <person name="Neilson J.A."/>
            <person name="Onodera N.T."/>
            <person name="Poole A.M."/>
            <person name="Pritham E.J."/>
            <person name="Richards T.A."/>
            <person name="Rocap G."/>
            <person name="Roy S.W."/>
            <person name="Sarai C."/>
            <person name="Schaack S."/>
            <person name="Shirato S."/>
            <person name="Slamovits C.H."/>
            <person name="Spencer D.F."/>
            <person name="Suzuki S."/>
            <person name="Worden A.Z."/>
            <person name="Zauner S."/>
            <person name="Barry K."/>
            <person name="Bell C."/>
            <person name="Bharti A.K."/>
            <person name="Crow J.A."/>
            <person name="Grimwood J."/>
            <person name="Kramer R."/>
            <person name="Lindquist E."/>
            <person name="Lucas S."/>
            <person name="Salamov A."/>
            <person name="McFadden G.I."/>
            <person name="Lane C.E."/>
            <person name="Keeling P.J."/>
            <person name="Gray M.W."/>
            <person name="Grigoriev I.V."/>
            <person name="Archibald J.M."/>
        </authorList>
    </citation>
    <scope>NUCLEOTIDE SEQUENCE</scope>
    <source>
        <strain evidence="4 6">CCMP2712</strain>
    </source>
</reference>
<keyword evidence="6" id="KW-1185">Reference proteome</keyword>
<dbReference type="KEGG" id="gtt:GUITHDRAFT_165316"/>
<feature type="repeat" description="TPR" evidence="1">
    <location>
        <begin position="42"/>
        <end position="75"/>
    </location>
</feature>
<dbReference type="eggNOG" id="KOG4225">
    <property type="taxonomic scope" value="Eukaryota"/>
</dbReference>
<dbReference type="Gene3D" id="1.25.40.10">
    <property type="entry name" value="Tetratricopeptide repeat domain"/>
    <property type="match status" value="1"/>
</dbReference>
<dbReference type="SMART" id="SM00028">
    <property type="entry name" value="TPR"/>
    <property type="match status" value="3"/>
</dbReference>
<dbReference type="eggNOG" id="KOG0443">
    <property type="taxonomic scope" value="Eukaryota"/>
</dbReference>
<dbReference type="GeneID" id="17294775"/>
<feature type="compositionally biased region" description="Basic and acidic residues" evidence="2">
    <location>
        <begin position="149"/>
        <end position="161"/>
    </location>
</feature>
<dbReference type="InterPro" id="IPR011990">
    <property type="entry name" value="TPR-like_helical_dom_sf"/>
</dbReference>
<feature type="compositionally biased region" description="Polar residues" evidence="2">
    <location>
        <begin position="193"/>
        <end position="207"/>
    </location>
</feature>
<dbReference type="InterPro" id="IPR003128">
    <property type="entry name" value="Villin_headpiece"/>
</dbReference>
<feature type="region of interest" description="Disordered" evidence="2">
    <location>
        <begin position="148"/>
        <end position="167"/>
    </location>
</feature>
<dbReference type="EMBL" id="JH993052">
    <property type="protein sequence ID" value="EKX38068.1"/>
    <property type="molecule type" value="Genomic_DNA"/>
</dbReference>
<dbReference type="PANTHER" id="PTHR15175:SF0">
    <property type="entry name" value="SH3 DOMAIN-CONTAINING PROTEIN C23A1.17"/>
    <property type="match status" value="1"/>
</dbReference>
<dbReference type="InterPro" id="IPR051864">
    <property type="entry name" value="NCF2_NOXA1"/>
</dbReference>
<organism evidence="4">
    <name type="scientific">Guillardia theta (strain CCMP2712)</name>
    <name type="common">Cryptophyte</name>
    <dbReference type="NCBI Taxonomy" id="905079"/>
    <lineage>
        <taxon>Eukaryota</taxon>
        <taxon>Cryptophyceae</taxon>
        <taxon>Pyrenomonadales</taxon>
        <taxon>Geminigeraceae</taxon>
        <taxon>Guillardia</taxon>
    </lineage>
</organism>
<dbReference type="PROSITE" id="PS50005">
    <property type="entry name" value="TPR"/>
    <property type="match status" value="1"/>
</dbReference>
<dbReference type="AlphaFoldDB" id="L1IP74"/>
<dbReference type="SUPFAM" id="SSF47050">
    <property type="entry name" value="VHP, Villin headpiece domain"/>
    <property type="match status" value="1"/>
</dbReference>
<evidence type="ECO:0000313" key="6">
    <source>
        <dbReference type="Proteomes" id="UP000011087"/>
    </source>
</evidence>
<dbReference type="SMART" id="SM00153">
    <property type="entry name" value="VHP"/>
    <property type="match status" value="1"/>
</dbReference>
<evidence type="ECO:0000259" key="3">
    <source>
        <dbReference type="PROSITE" id="PS51089"/>
    </source>
</evidence>
<evidence type="ECO:0000256" key="1">
    <source>
        <dbReference type="PROSITE-ProRule" id="PRU00339"/>
    </source>
</evidence>
<dbReference type="PROSITE" id="PS51089">
    <property type="entry name" value="HP"/>
    <property type="match status" value="1"/>
</dbReference>
<feature type="compositionally biased region" description="Low complexity" evidence="2">
    <location>
        <begin position="182"/>
        <end position="192"/>
    </location>
</feature>
<dbReference type="RefSeq" id="XP_005825048.1">
    <property type="nucleotide sequence ID" value="XM_005824991.1"/>
</dbReference>
<proteinExistence type="predicted"/>
<accession>L1IP74</accession>
<dbReference type="OrthoDB" id="28894at2759"/>
<feature type="domain" description="HP" evidence="3">
    <location>
        <begin position="273"/>
        <end position="337"/>
    </location>
</feature>
<dbReference type="Gene3D" id="1.10.950.10">
    <property type="entry name" value="Villin headpiece domain"/>
    <property type="match status" value="1"/>
</dbReference>
<name>L1IP74_GUITC</name>
<dbReference type="Pfam" id="PF02209">
    <property type="entry name" value="VHP"/>
    <property type="match status" value="1"/>
</dbReference>
<reference evidence="6" key="2">
    <citation type="submission" date="2012-11" db="EMBL/GenBank/DDBJ databases">
        <authorList>
            <person name="Kuo A."/>
            <person name="Curtis B.A."/>
            <person name="Tanifuji G."/>
            <person name="Burki F."/>
            <person name="Gruber A."/>
            <person name="Irimia M."/>
            <person name="Maruyama S."/>
            <person name="Arias M.C."/>
            <person name="Ball S.G."/>
            <person name="Gile G.H."/>
            <person name="Hirakawa Y."/>
            <person name="Hopkins J.F."/>
            <person name="Rensing S.A."/>
            <person name="Schmutz J."/>
            <person name="Symeonidi A."/>
            <person name="Elias M."/>
            <person name="Eveleigh R.J."/>
            <person name="Herman E.K."/>
            <person name="Klute M.J."/>
            <person name="Nakayama T."/>
            <person name="Obornik M."/>
            <person name="Reyes-Prieto A."/>
            <person name="Armbrust E.V."/>
            <person name="Aves S.J."/>
            <person name="Beiko R.G."/>
            <person name="Coutinho P."/>
            <person name="Dacks J.B."/>
            <person name="Durnford D.G."/>
            <person name="Fast N.M."/>
            <person name="Green B.R."/>
            <person name="Grisdale C."/>
            <person name="Hempe F."/>
            <person name="Henrissat B."/>
            <person name="Hoppner M.P."/>
            <person name="Ishida K.-I."/>
            <person name="Kim E."/>
            <person name="Koreny L."/>
            <person name="Kroth P.G."/>
            <person name="Liu Y."/>
            <person name="Malik S.-B."/>
            <person name="Maier U.G."/>
            <person name="McRose D."/>
            <person name="Mock T."/>
            <person name="Neilson J.A."/>
            <person name="Onodera N.T."/>
            <person name="Poole A.M."/>
            <person name="Pritham E.J."/>
            <person name="Richards T.A."/>
            <person name="Rocap G."/>
            <person name="Roy S.W."/>
            <person name="Sarai C."/>
            <person name="Schaack S."/>
            <person name="Shirato S."/>
            <person name="Slamovits C.H."/>
            <person name="Spencer D.F."/>
            <person name="Suzuki S."/>
            <person name="Worden A.Z."/>
            <person name="Zauner S."/>
            <person name="Barry K."/>
            <person name="Bell C."/>
            <person name="Bharti A.K."/>
            <person name="Crow J.A."/>
            <person name="Grimwood J."/>
            <person name="Kramer R."/>
            <person name="Lindquist E."/>
            <person name="Lucas S."/>
            <person name="Salamov A."/>
            <person name="McFadden G.I."/>
            <person name="Lane C.E."/>
            <person name="Keeling P.J."/>
            <person name="Gray M.W."/>
            <person name="Grigoriev I.V."/>
            <person name="Archibald J.M."/>
        </authorList>
    </citation>
    <scope>NUCLEOTIDE SEQUENCE</scope>
    <source>
        <strain evidence="6">CCMP2712</strain>
    </source>
</reference>
<dbReference type="InterPro" id="IPR036886">
    <property type="entry name" value="Villin_headpiece_dom_sf"/>
</dbReference>
<evidence type="ECO:0000313" key="5">
    <source>
        <dbReference type="EnsemblProtists" id="EKX38068"/>
    </source>
</evidence>